<dbReference type="AlphaFoldDB" id="A0A0C3LAX4"/>
<dbReference type="Proteomes" id="UP000054248">
    <property type="component" value="Unassembled WGS sequence"/>
</dbReference>
<dbReference type="PROSITE" id="PS51164">
    <property type="entry name" value="CBM1_2"/>
    <property type="match status" value="1"/>
</dbReference>
<feature type="signal peptide" evidence="3">
    <location>
        <begin position="1"/>
        <end position="20"/>
    </location>
</feature>
<dbReference type="EMBL" id="KN823271">
    <property type="protein sequence ID" value="KIO18657.1"/>
    <property type="molecule type" value="Genomic_DNA"/>
</dbReference>
<evidence type="ECO:0000259" key="4">
    <source>
        <dbReference type="PROSITE" id="PS51164"/>
    </source>
</evidence>
<evidence type="ECO:0000256" key="1">
    <source>
        <dbReference type="ARBA" id="ARBA00022729"/>
    </source>
</evidence>
<evidence type="ECO:0000256" key="2">
    <source>
        <dbReference type="SAM" id="MobiDB-lite"/>
    </source>
</evidence>
<dbReference type="HOGENOM" id="CLU_2074875_0_0_1"/>
<feature type="chain" id="PRO_5002166608" description="CBM1 domain-containing protein" evidence="3">
    <location>
        <begin position="21"/>
        <end position="118"/>
    </location>
</feature>
<evidence type="ECO:0000313" key="5">
    <source>
        <dbReference type="EMBL" id="KIO18657.1"/>
    </source>
</evidence>
<dbReference type="GO" id="GO:0005975">
    <property type="term" value="P:carbohydrate metabolic process"/>
    <property type="evidence" value="ECO:0007669"/>
    <property type="project" value="InterPro"/>
</dbReference>
<dbReference type="InterPro" id="IPR000254">
    <property type="entry name" value="CBD"/>
</dbReference>
<feature type="domain" description="CBM1" evidence="4">
    <location>
        <begin position="20"/>
        <end position="58"/>
    </location>
</feature>
<name>A0A0C3LAX4_9AGAM</name>
<dbReference type="SUPFAM" id="SSF57180">
    <property type="entry name" value="Cellulose-binding domain"/>
    <property type="match status" value="1"/>
</dbReference>
<dbReference type="GO" id="GO:0030248">
    <property type="term" value="F:cellulose binding"/>
    <property type="evidence" value="ECO:0007669"/>
    <property type="project" value="InterPro"/>
</dbReference>
<keyword evidence="1 3" id="KW-0732">Signal</keyword>
<dbReference type="Pfam" id="PF00734">
    <property type="entry name" value="CBM_1"/>
    <property type="match status" value="1"/>
</dbReference>
<sequence>MHKITFITAIIASFGAVSHAGAPLWAQCGGIGFTGPTVCDEGFCTRLNDCNPTLTSAMSTTSTSAASTASTTSTTITRSTTSTRSTRSTTPHRTVSAVKTTTTISASATRYTNLPTHH</sequence>
<dbReference type="SMART" id="SM00236">
    <property type="entry name" value="fCBD"/>
    <property type="match status" value="1"/>
</dbReference>
<dbReference type="GO" id="GO:0005576">
    <property type="term" value="C:extracellular region"/>
    <property type="evidence" value="ECO:0007669"/>
    <property type="project" value="InterPro"/>
</dbReference>
<feature type="region of interest" description="Disordered" evidence="2">
    <location>
        <begin position="61"/>
        <end position="94"/>
    </location>
</feature>
<dbReference type="OrthoDB" id="2119228at2759"/>
<protein>
    <recommendedName>
        <fullName evidence="4">CBM1 domain-containing protein</fullName>
    </recommendedName>
</protein>
<organism evidence="5 6">
    <name type="scientific">Tulasnella calospora MUT 4182</name>
    <dbReference type="NCBI Taxonomy" id="1051891"/>
    <lineage>
        <taxon>Eukaryota</taxon>
        <taxon>Fungi</taxon>
        <taxon>Dikarya</taxon>
        <taxon>Basidiomycota</taxon>
        <taxon>Agaricomycotina</taxon>
        <taxon>Agaricomycetes</taxon>
        <taxon>Cantharellales</taxon>
        <taxon>Tulasnellaceae</taxon>
        <taxon>Tulasnella</taxon>
    </lineage>
</organism>
<proteinExistence type="predicted"/>
<keyword evidence="6" id="KW-1185">Reference proteome</keyword>
<reference evidence="5 6" key="1">
    <citation type="submission" date="2014-04" db="EMBL/GenBank/DDBJ databases">
        <authorList>
            <consortium name="DOE Joint Genome Institute"/>
            <person name="Kuo A."/>
            <person name="Girlanda M."/>
            <person name="Perotto S."/>
            <person name="Kohler A."/>
            <person name="Nagy L.G."/>
            <person name="Floudas D."/>
            <person name="Copeland A."/>
            <person name="Barry K.W."/>
            <person name="Cichocki N."/>
            <person name="Veneault-Fourrey C."/>
            <person name="LaButti K."/>
            <person name="Lindquist E.A."/>
            <person name="Lipzen A."/>
            <person name="Lundell T."/>
            <person name="Morin E."/>
            <person name="Murat C."/>
            <person name="Sun H."/>
            <person name="Tunlid A."/>
            <person name="Henrissat B."/>
            <person name="Grigoriev I.V."/>
            <person name="Hibbett D.S."/>
            <person name="Martin F."/>
            <person name="Nordberg H.P."/>
            <person name="Cantor M.N."/>
            <person name="Hua S.X."/>
        </authorList>
    </citation>
    <scope>NUCLEOTIDE SEQUENCE [LARGE SCALE GENOMIC DNA]</scope>
    <source>
        <strain evidence="5 6">MUT 4182</strain>
    </source>
</reference>
<reference evidence="6" key="2">
    <citation type="submission" date="2015-01" db="EMBL/GenBank/DDBJ databases">
        <title>Evolutionary Origins and Diversification of the Mycorrhizal Mutualists.</title>
        <authorList>
            <consortium name="DOE Joint Genome Institute"/>
            <consortium name="Mycorrhizal Genomics Consortium"/>
            <person name="Kohler A."/>
            <person name="Kuo A."/>
            <person name="Nagy L.G."/>
            <person name="Floudas D."/>
            <person name="Copeland A."/>
            <person name="Barry K.W."/>
            <person name="Cichocki N."/>
            <person name="Veneault-Fourrey C."/>
            <person name="LaButti K."/>
            <person name="Lindquist E.A."/>
            <person name="Lipzen A."/>
            <person name="Lundell T."/>
            <person name="Morin E."/>
            <person name="Murat C."/>
            <person name="Riley R."/>
            <person name="Ohm R."/>
            <person name="Sun H."/>
            <person name="Tunlid A."/>
            <person name="Henrissat B."/>
            <person name="Grigoriev I.V."/>
            <person name="Hibbett D.S."/>
            <person name="Martin F."/>
        </authorList>
    </citation>
    <scope>NUCLEOTIDE SEQUENCE [LARGE SCALE GENOMIC DNA]</scope>
    <source>
        <strain evidence="6">MUT 4182</strain>
    </source>
</reference>
<dbReference type="InterPro" id="IPR035971">
    <property type="entry name" value="CBD_sf"/>
</dbReference>
<evidence type="ECO:0000313" key="6">
    <source>
        <dbReference type="Proteomes" id="UP000054248"/>
    </source>
</evidence>
<evidence type="ECO:0000256" key="3">
    <source>
        <dbReference type="SAM" id="SignalP"/>
    </source>
</evidence>
<gene>
    <name evidence="5" type="ORF">M407DRAFT_31697</name>
</gene>
<accession>A0A0C3LAX4</accession>